<accession>A0ABS8GIA0</accession>
<proteinExistence type="predicted"/>
<dbReference type="EMBL" id="JAJFZQ010000005">
    <property type="protein sequence ID" value="MCC3265913.1"/>
    <property type="molecule type" value="Genomic_DNA"/>
</dbReference>
<keyword evidence="2" id="KW-1185">Reference proteome</keyword>
<comment type="caution">
    <text evidence="1">The sequence shown here is derived from an EMBL/GenBank/DDBJ whole genome shotgun (WGS) entry which is preliminary data.</text>
</comment>
<organism evidence="1 2">
    <name type="scientific">Arthrobacter gengyunqii</name>
    <dbReference type="NCBI Taxonomy" id="2886940"/>
    <lineage>
        <taxon>Bacteria</taxon>
        <taxon>Bacillati</taxon>
        <taxon>Actinomycetota</taxon>
        <taxon>Actinomycetes</taxon>
        <taxon>Micrococcales</taxon>
        <taxon>Micrococcaceae</taxon>
        <taxon>Arthrobacter</taxon>
    </lineage>
</organism>
<reference evidence="1" key="1">
    <citation type="submission" date="2021-10" db="EMBL/GenBank/DDBJ databases">
        <title>Novel species in genus Arthrobacter.</title>
        <authorList>
            <person name="Liu Y."/>
        </authorList>
    </citation>
    <scope>NUCLEOTIDE SEQUENCE</scope>
    <source>
        <strain evidence="1">Zg-Y786</strain>
    </source>
</reference>
<protein>
    <submittedName>
        <fullName evidence="1">Uncharacterized protein</fullName>
    </submittedName>
</protein>
<dbReference type="RefSeq" id="WP_227890731.1">
    <property type="nucleotide sequence ID" value="NZ_JAJFZQ010000005.1"/>
</dbReference>
<dbReference type="Proteomes" id="UP001139168">
    <property type="component" value="Unassembled WGS sequence"/>
</dbReference>
<evidence type="ECO:0000313" key="2">
    <source>
        <dbReference type="Proteomes" id="UP001139168"/>
    </source>
</evidence>
<sequence length="118" mass="12818">MDATVTDHHDQLRAWARGNTTEEAAVELLIRAFEGRFAANGKPWVLSDGGTAWVNWQEIPEWTGGLSGGERRFLLLTASLAGGESADLSDVSGLDYALQDLLLDALRHAGGRPVFARR</sequence>
<evidence type="ECO:0000313" key="1">
    <source>
        <dbReference type="EMBL" id="MCC3265913.1"/>
    </source>
</evidence>
<gene>
    <name evidence="1" type="ORF">LJ752_07630</name>
</gene>
<name>A0ABS8GIA0_9MICC</name>